<protein>
    <submittedName>
        <fullName evidence="1">Uncharacterized protein</fullName>
    </submittedName>
</protein>
<dbReference type="AlphaFoldDB" id="A0A699KPY1"/>
<organism evidence="1">
    <name type="scientific">Tanacetum cinerariifolium</name>
    <name type="common">Dalmatian daisy</name>
    <name type="synonym">Chrysanthemum cinerariifolium</name>
    <dbReference type="NCBI Taxonomy" id="118510"/>
    <lineage>
        <taxon>Eukaryota</taxon>
        <taxon>Viridiplantae</taxon>
        <taxon>Streptophyta</taxon>
        <taxon>Embryophyta</taxon>
        <taxon>Tracheophyta</taxon>
        <taxon>Spermatophyta</taxon>
        <taxon>Magnoliopsida</taxon>
        <taxon>eudicotyledons</taxon>
        <taxon>Gunneridae</taxon>
        <taxon>Pentapetalae</taxon>
        <taxon>asterids</taxon>
        <taxon>campanulids</taxon>
        <taxon>Asterales</taxon>
        <taxon>Asteraceae</taxon>
        <taxon>Asteroideae</taxon>
        <taxon>Anthemideae</taxon>
        <taxon>Anthemidinae</taxon>
        <taxon>Tanacetum</taxon>
    </lineage>
</organism>
<evidence type="ECO:0000313" key="1">
    <source>
        <dbReference type="EMBL" id="GFB01431.1"/>
    </source>
</evidence>
<name>A0A699KPY1_TANCI</name>
<comment type="caution">
    <text evidence="1">The sequence shown here is derived from an EMBL/GenBank/DDBJ whole genome shotgun (WGS) entry which is preliminary data.</text>
</comment>
<gene>
    <name evidence="1" type="ORF">Tci_673402</name>
</gene>
<dbReference type="EMBL" id="BKCJ010533731">
    <property type="protein sequence ID" value="GFB01431.1"/>
    <property type="molecule type" value="Genomic_DNA"/>
</dbReference>
<feature type="non-terminal residue" evidence="1">
    <location>
        <position position="1"/>
    </location>
</feature>
<proteinExistence type="predicted"/>
<accession>A0A699KPY1</accession>
<reference evidence="1" key="1">
    <citation type="journal article" date="2019" name="Sci. Rep.">
        <title>Draft genome of Tanacetum cinerariifolium, the natural source of mosquito coil.</title>
        <authorList>
            <person name="Yamashiro T."/>
            <person name="Shiraishi A."/>
            <person name="Satake H."/>
            <person name="Nakayama K."/>
        </authorList>
    </citation>
    <scope>NUCLEOTIDE SEQUENCE</scope>
</reference>
<sequence>SNKPSAPIIENWVSDSEDDFEGVPMPTQKAHSFVQTPEHVKTPKPFVKPVEHPIPVENLRKNIPKHRDHKHSWNRKTYFVCKSLTHLIKDCDYYEKKMVQKPIRNHAMRGNHQHYVRMTHPNPHRHVVPTLVLTRSRLVPLNDARPVTNAIP</sequence>